<evidence type="ECO:0000313" key="3">
    <source>
        <dbReference type="Proteomes" id="UP001165082"/>
    </source>
</evidence>
<dbReference type="OrthoDB" id="205912at2759"/>
<evidence type="ECO:0000313" key="2">
    <source>
        <dbReference type="EMBL" id="GMI04762.1"/>
    </source>
</evidence>
<name>A0A9W7CDU2_9STRA</name>
<organism evidence="2 3">
    <name type="scientific">Triparma retinervis</name>
    <dbReference type="NCBI Taxonomy" id="2557542"/>
    <lineage>
        <taxon>Eukaryota</taxon>
        <taxon>Sar</taxon>
        <taxon>Stramenopiles</taxon>
        <taxon>Ochrophyta</taxon>
        <taxon>Bolidophyceae</taxon>
        <taxon>Parmales</taxon>
        <taxon>Triparmaceae</taxon>
        <taxon>Triparma</taxon>
    </lineage>
</organism>
<comment type="caution">
    <text evidence="2">The sequence shown here is derived from an EMBL/GenBank/DDBJ whole genome shotgun (WGS) entry which is preliminary data.</text>
</comment>
<dbReference type="Proteomes" id="UP001165082">
    <property type="component" value="Unassembled WGS sequence"/>
</dbReference>
<reference evidence="2" key="1">
    <citation type="submission" date="2022-07" db="EMBL/GenBank/DDBJ databases">
        <title>Genome analysis of Parmales, a sister group of diatoms, reveals the evolutionary specialization of diatoms from phago-mixotrophs to photoautotrophs.</title>
        <authorList>
            <person name="Ban H."/>
            <person name="Sato S."/>
            <person name="Yoshikawa S."/>
            <person name="Kazumasa Y."/>
            <person name="Nakamura Y."/>
            <person name="Ichinomiya M."/>
            <person name="Saitoh K."/>
            <person name="Sato N."/>
            <person name="Blanc-Mathieu R."/>
            <person name="Endo H."/>
            <person name="Kuwata A."/>
            <person name="Ogata H."/>
        </authorList>
    </citation>
    <scope>NUCLEOTIDE SEQUENCE</scope>
</reference>
<keyword evidence="1" id="KW-0175">Coiled coil</keyword>
<sequence length="226" mass="25164">MREEELSVLLPWEHDTSMVGRTAEAVSLPPLPRTLMSSLYGKKDKHEEEEEEERYVDMDVNMFTLVKKRSAEFDERVIGVEAGEGVGGMAGGEGETSLLKVQQILRMWRMRQLLKGWMRWYKFSSSGDNSSADGSINAAAWDALESSETVKLVISEAEQTKKDLTVALDVIDKLQQENSALSHQVKNLLLQTFGLKTAAITVINSASTGGKKKREKGRKKDALLTS</sequence>
<gene>
    <name evidence="2" type="ORF">TrRE_jg6001</name>
</gene>
<protein>
    <submittedName>
        <fullName evidence="2">Uncharacterized protein</fullName>
    </submittedName>
</protein>
<proteinExistence type="predicted"/>
<dbReference type="EMBL" id="BRXZ01000085">
    <property type="protein sequence ID" value="GMI04762.1"/>
    <property type="molecule type" value="Genomic_DNA"/>
</dbReference>
<feature type="coiled-coil region" evidence="1">
    <location>
        <begin position="157"/>
        <end position="191"/>
    </location>
</feature>
<evidence type="ECO:0000256" key="1">
    <source>
        <dbReference type="SAM" id="Coils"/>
    </source>
</evidence>
<dbReference type="AlphaFoldDB" id="A0A9W7CDU2"/>
<accession>A0A9W7CDU2</accession>
<keyword evidence="3" id="KW-1185">Reference proteome</keyword>